<comment type="caution">
    <text evidence="1">The sequence shown here is derived from an EMBL/GenBank/DDBJ whole genome shotgun (WGS) entry which is preliminary data.</text>
</comment>
<name>A0A7C4BC56_9CREN</name>
<evidence type="ECO:0000313" key="1">
    <source>
        <dbReference type="EMBL" id="HGI86996.1"/>
    </source>
</evidence>
<sequence length="107" mass="11962">MYLRFFKVDSTAPFISTGFEVAVAVLFPEIEEISSNGNVVSIDLECYGSRVVVRIKLFGAVPMEVLEAIVKSVLRNLRSYRLVDAALEVPDFLDLVMVFDRVSNSVK</sequence>
<proteinExistence type="predicted"/>
<organism evidence="1">
    <name type="scientific">Ignisphaera aggregans</name>
    <dbReference type="NCBI Taxonomy" id="334771"/>
    <lineage>
        <taxon>Archaea</taxon>
        <taxon>Thermoproteota</taxon>
        <taxon>Thermoprotei</taxon>
        <taxon>Desulfurococcales</taxon>
        <taxon>Desulfurococcaceae</taxon>
        <taxon>Ignisphaera</taxon>
    </lineage>
</organism>
<accession>A0A7C4BC56</accession>
<gene>
    <name evidence="1" type="ORF">ENV14_01155</name>
</gene>
<protein>
    <submittedName>
        <fullName evidence="1">Uncharacterized protein</fullName>
    </submittedName>
</protein>
<dbReference type="EMBL" id="DTFF01000012">
    <property type="protein sequence ID" value="HGI86996.1"/>
    <property type="molecule type" value="Genomic_DNA"/>
</dbReference>
<dbReference type="AlphaFoldDB" id="A0A7C4BC56"/>
<reference evidence="1" key="1">
    <citation type="journal article" date="2020" name="mSystems">
        <title>Genome- and Community-Level Interaction Insights into Carbon Utilization and Element Cycling Functions of Hydrothermarchaeota in Hydrothermal Sediment.</title>
        <authorList>
            <person name="Zhou Z."/>
            <person name="Liu Y."/>
            <person name="Xu W."/>
            <person name="Pan J."/>
            <person name="Luo Z.H."/>
            <person name="Li M."/>
        </authorList>
    </citation>
    <scope>NUCLEOTIDE SEQUENCE [LARGE SCALE GENOMIC DNA]</scope>
    <source>
        <strain evidence="1">SpSt-732</strain>
    </source>
</reference>